<accession>A0A7G2D4P0</accession>
<organism evidence="1 2">
    <name type="scientific">Thermococcus camini</name>
    <dbReference type="NCBI Taxonomy" id="2016373"/>
    <lineage>
        <taxon>Archaea</taxon>
        <taxon>Methanobacteriati</taxon>
        <taxon>Methanobacteriota</taxon>
        <taxon>Thermococci</taxon>
        <taxon>Thermococcales</taxon>
        <taxon>Thermococcaceae</taxon>
        <taxon>Thermococcus</taxon>
    </lineage>
</organism>
<sequence length="203" mass="22779">MRKAVGVLLIILLLGSIVAAAGGTAYATSVEAQNDPYEKFWEILNKEAELVVKLNHSGPYNLLVQSIAVELIQNSRLGAENAANISALIWQALEELKGSGVKTYYTAEELKEMAQNISQNGLPQETVEALKAQGWTDEQIQALEDYIVKNADEINEDFNMTAFLENFSMAFIDVAFKYNEYETWTLKKMEVDSFCRIPADQWQ</sequence>
<protein>
    <submittedName>
        <fullName evidence="1">Uncharacterized protein</fullName>
    </submittedName>
</protein>
<evidence type="ECO:0000313" key="2">
    <source>
        <dbReference type="Proteomes" id="UP000516304"/>
    </source>
</evidence>
<dbReference type="RefSeq" id="WP_246454621.1">
    <property type="nucleotide sequence ID" value="NZ_LR881183.1"/>
</dbReference>
<evidence type="ECO:0000313" key="1">
    <source>
        <dbReference type="EMBL" id="CAD5243205.1"/>
    </source>
</evidence>
<gene>
    <name evidence="1" type="ORF">TIRI35C_0051</name>
</gene>
<dbReference type="Proteomes" id="UP000516304">
    <property type="component" value="Chromosome TIRI35C"/>
</dbReference>
<dbReference type="EMBL" id="LR881183">
    <property type="protein sequence ID" value="CAD5243205.1"/>
    <property type="molecule type" value="Genomic_DNA"/>
</dbReference>
<keyword evidence="2" id="KW-1185">Reference proteome</keyword>
<dbReference type="AlphaFoldDB" id="A0A7G2D4P0"/>
<name>A0A7G2D4P0_9EURY</name>
<dbReference type="KEGG" id="tcq:TIRI35C_0051"/>
<dbReference type="GeneID" id="71842264"/>
<reference evidence="1 2" key="1">
    <citation type="submission" date="2020-09" db="EMBL/GenBank/DDBJ databases">
        <authorList>
            <person name="Courtine D."/>
        </authorList>
    </citation>
    <scope>NUCLEOTIDE SEQUENCE [LARGE SCALE GENOMIC DNA]</scope>
    <source>
        <strain evidence="1 2">IRI35c</strain>
    </source>
</reference>
<proteinExistence type="predicted"/>